<sequence>MKVYLMLVIGFILLVPILFFIPFGLHKTGKMVLAGVALLCAALFSFTIQLMPIWQAVPAILVLLVAVGYLLNKREALFQLEHGENTDEFSHDELFVSREEKVDLQEESDESLSKSITEEEIEVTPSDSELEPNDVILEFEPQTSENESEQDFLEEFFDQLDASQNDEQPESKTLEEVAISKENDEQEAPSKDKVETDLGDDFLLELFEGRDVVDLKNDEFDEISGIQNEIEENGDEHQDSEPYSEMNDLFETLMNDEERGSASEMEEDEERLYTEDQDMFEVTEGSEKQKSVAQHNVEEESEIADIFEQDHLLEEETNVQQLPPEVEEPKNHHQLSNNVLNMLLEQLHYYKNNLSNLEYENVLQKAVSEASTEKDYYLFAKELLQHYFEKNKETEYHVLLEDMKQKLNQYPVLLEQLTWISSLNK</sequence>
<proteinExistence type="predicted"/>
<feature type="compositionally biased region" description="Basic and acidic residues" evidence="1">
    <location>
        <begin position="169"/>
        <end position="196"/>
    </location>
</feature>
<feature type="region of interest" description="Disordered" evidence="1">
    <location>
        <begin position="102"/>
        <end position="130"/>
    </location>
</feature>
<keyword evidence="2" id="KW-0472">Membrane</keyword>
<evidence type="ECO:0008006" key="5">
    <source>
        <dbReference type="Google" id="ProtNLM"/>
    </source>
</evidence>
<feature type="transmembrane region" description="Helical" evidence="2">
    <location>
        <begin position="32"/>
        <end position="50"/>
    </location>
</feature>
<evidence type="ECO:0000256" key="1">
    <source>
        <dbReference type="SAM" id="MobiDB-lite"/>
    </source>
</evidence>
<keyword evidence="4" id="KW-1185">Reference proteome</keyword>
<name>A0ABW5BUF9_9BACI</name>
<evidence type="ECO:0000256" key="2">
    <source>
        <dbReference type="SAM" id="Phobius"/>
    </source>
</evidence>
<organism evidence="3 4">
    <name type="scientific">Metabacillus endolithicus</name>
    <dbReference type="NCBI Taxonomy" id="1535204"/>
    <lineage>
        <taxon>Bacteria</taxon>
        <taxon>Bacillati</taxon>
        <taxon>Bacillota</taxon>
        <taxon>Bacilli</taxon>
        <taxon>Bacillales</taxon>
        <taxon>Bacillaceae</taxon>
        <taxon>Metabacillus</taxon>
    </lineage>
</organism>
<reference evidence="4" key="1">
    <citation type="journal article" date="2019" name="Int. J. Syst. Evol. Microbiol.">
        <title>The Global Catalogue of Microorganisms (GCM) 10K type strain sequencing project: providing services to taxonomists for standard genome sequencing and annotation.</title>
        <authorList>
            <consortium name="The Broad Institute Genomics Platform"/>
            <consortium name="The Broad Institute Genome Sequencing Center for Infectious Disease"/>
            <person name="Wu L."/>
            <person name="Ma J."/>
        </authorList>
    </citation>
    <scope>NUCLEOTIDE SEQUENCE [LARGE SCALE GENOMIC DNA]</scope>
    <source>
        <strain evidence="4">CGMCC 1.15474</strain>
    </source>
</reference>
<dbReference type="Proteomes" id="UP001597318">
    <property type="component" value="Unassembled WGS sequence"/>
</dbReference>
<keyword evidence="2" id="KW-0812">Transmembrane</keyword>
<dbReference type="EMBL" id="JBHUIK010000002">
    <property type="protein sequence ID" value="MFD2213787.1"/>
    <property type="molecule type" value="Genomic_DNA"/>
</dbReference>
<protein>
    <recommendedName>
        <fullName evidence="5">MFS transporter</fullName>
    </recommendedName>
</protein>
<comment type="caution">
    <text evidence="3">The sequence shown here is derived from an EMBL/GenBank/DDBJ whole genome shotgun (WGS) entry which is preliminary data.</text>
</comment>
<accession>A0ABW5BUF9</accession>
<feature type="region of interest" description="Disordered" evidence="1">
    <location>
        <begin position="163"/>
        <end position="197"/>
    </location>
</feature>
<feature type="compositionally biased region" description="Acidic residues" evidence="1">
    <location>
        <begin position="118"/>
        <end position="130"/>
    </location>
</feature>
<feature type="transmembrane region" description="Helical" evidence="2">
    <location>
        <begin position="6"/>
        <end position="25"/>
    </location>
</feature>
<keyword evidence="2" id="KW-1133">Transmembrane helix</keyword>
<gene>
    <name evidence="3" type="ORF">ACFSKK_08865</name>
</gene>
<evidence type="ECO:0000313" key="3">
    <source>
        <dbReference type="EMBL" id="MFD2213787.1"/>
    </source>
</evidence>
<evidence type="ECO:0000313" key="4">
    <source>
        <dbReference type="Proteomes" id="UP001597318"/>
    </source>
</evidence>
<dbReference type="RefSeq" id="WP_247344822.1">
    <property type="nucleotide sequence ID" value="NZ_CP095550.1"/>
</dbReference>